<name>A0A3S0QFH3_9GAMM</name>
<feature type="region of interest" description="Disordered" evidence="1">
    <location>
        <begin position="1"/>
        <end position="23"/>
    </location>
</feature>
<proteinExistence type="predicted"/>
<dbReference type="AlphaFoldDB" id="A0A3S0QFH3"/>
<accession>A0A3S0QFH3</accession>
<protein>
    <submittedName>
        <fullName evidence="2">Uncharacterized protein</fullName>
    </submittedName>
</protein>
<evidence type="ECO:0000256" key="1">
    <source>
        <dbReference type="SAM" id="MobiDB-lite"/>
    </source>
</evidence>
<organism evidence="2">
    <name type="scientific">Billgrantia gudaonensis</name>
    <dbReference type="NCBI Taxonomy" id="376427"/>
    <lineage>
        <taxon>Bacteria</taxon>
        <taxon>Pseudomonadati</taxon>
        <taxon>Pseudomonadota</taxon>
        <taxon>Gammaproteobacteria</taxon>
        <taxon>Oceanospirillales</taxon>
        <taxon>Halomonadaceae</taxon>
        <taxon>Billgrantia</taxon>
    </lineage>
</organism>
<evidence type="ECO:0000313" key="2">
    <source>
        <dbReference type="EMBL" id="RUA21913.1"/>
    </source>
</evidence>
<sequence>MLSGVRPLAGAGARGGLSRRGSDPPLSLSLVLVPAESATAAPQPDSGRPFAFRRDVIRSPRNASPMVPGCGAANCSTIFPTWMRPRRPAAWPSD</sequence>
<dbReference type="EMBL" id="RXHI01000030">
    <property type="protein sequence ID" value="RUA21913.1"/>
    <property type="molecule type" value="Genomic_DNA"/>
</dbReference>
<gene>
    <name evidence="2" type="ORF">DSL92_08955</name>
</gene>
<comment type="caution">
    <text evidence="2">The sequence shown here is derived from an EMBL/GenBank/DDBJ whole genome shotgun (WGS) entry which is preliminary data.</text>
</comment>
<reference evidence="2" key="1">
    <citation type="submission" date="2018-12" db="EMBL/GenBank/DDBJ databases">
        <authorList>
            <person name="Jadhav K."/>
            <person name="Kushwaha B."/>
            <person name="Jadhav I."/>
        </authorList>
    </citation>
    <scope>NUCLEOTIDE SEQUENCE [LARGE SCALE GENOMIC DNA]</scope>
    <source>
        <strain evidence="2">SBS 10</strain>
    </source>
</reference>